<keyword evidence="1" id="KW-0812">Transmembrane</keyword>
<dbReference type="Proteomes" id="UP001198402">
    <property type="component" value="Unassembled WGS sequence"/>
</dbReference>
<accession>A0ABS7Y3M9</accession>
<name>A0ABS7Y3M9_9FLAO</name>
<feature type="transmembrane region" description="Helical" evidence="1">
    <location>
        <begin position="72"/>
        <end position="93"/>
    </location>
</feature>
<keyword evidence="1" id="KW-0472">Membrane</keyword>
<sequence>METNLEMKKKDSYRYNKWISHLNNTKDRTNYSVRRMDLLILAISGSGIYIIFETLREFKTGQINIENSSLLIWSGVIFLLCIISNFISQITGYQANTNEEKYIQEELCKMEGENYDECAQKDFDSKVINFNKWTNVLNTISITLMLIGLLLLAIFNYLLI</sequence>
<protein>
    <recommendedName>
        <fullName evidence="4">DUF4199 domain-containing protein</fullName>
    </recommendedName>
</protein>
<keyword evidence="3" id="KW-1185">Reference proteome</keyword>
<evidence type="ECO:0000313" key="3">
    <source>
        <dbReference type="Proteomes" id="UP001198402"/>
    </source>
</evidence>
<evidence type="ECO:0000313" key="2">
    <source>
        <dbReference type="EMBL" id="MCA0154539.1"/>
    </source>
</evidence>
<evidence type="ECO:0000256" key="1">
    <source>
        <dbReference type="SAM" id="Phobius"/>
    </source>
</evidence>
<feature type="transmembrane region" description="Helical" evidence="1">
    <location>
        <begin position="36"/>
        <end position="52"/>
    </location>
</feature>
<keyword evidence="1" id="KW-1133">Transmembrane helix</keyword>
<dbReference type="RefSeq" id="WP_224479480.1">
    <property type="nucleotide sequence ID" value="NZ_JAIUJS010000032.1"/>
</dbReference>
<dbReference type="EMBL" id="JAIUJS010000032">
    <property type="protein sequence ID" value="MCA0154539.1"/>
    <property type="molecule type" value="Genomic_DNA"/>
</dbReference>
<evidence type="ECO:0008006" key="4">
    <source>
        <dbReference type="Google" id="ProtNLM"/>
    </source>
</evidence>
<gene>
    <name evidence="2" type="ORF">LBV24_15035</name>
</gene>
<comment type="caution">
    <text evidence="2">The sequence shown here is derived from an EMBL/GenBank/DDBJ whole genome shotgun (WGS) entry which is preliminary data.</text>
</comment>
<reference evidence="3" key="1">
    <citation type="submission" date="2023-07" db="EMBL/GenBank/DDBJ databases">
        <authorList>
            <person name="Yue Y."/>
        </authorList>
    </citation>
    <scope>NUCLEOTIDE SEQUENCE [LARGE SCALE GENOMIC DNA]</scope>
    <source>
        <strain evidence="3">2Y89</strain>
    </source>
</reference>
<organism evidence="2 3">
    <name type="scientific">Winogradskyella vincentii</name>
    <dbReference type="NCBI Taxonomy" id="2877122"/>
    <lineage>
        <taxon>Bacteria</taxon>
        <taxon>Pseudomonadati</taxon>
        <taxon>Bacteroidota</taxon>
        <taxon>Flavobacteriia</taxon>
        <taxon>Flavobacteriales</taxon>
        <taxon>Flavobacteriaceae</taxon>
        <taxon>Winogradskyella</taxon>
    </lineage>
</organism>
<proteinExistence type="predicted"/>
<feature type="transmembrane region" description="Helical" evidence="1">
    <location>
        <begin position="136"/>
        <end position="159"/>
    </location>
</feature>